<dbReference type="Proteomes" id="UP000263642">
    <property type="component" value="Unassembled WGS sequence"/>
</dbReference>
<feature type="signal peptide" evidence="1">
    <location>
        <begin position="1"/>
        <end position="27"/>
    </location>
</feature>
<keyword evidence="1" id="KW-0732">Signal</keyword>
<proteinExistence type="predicted"/>
<organism evidence="2 3">
    <name type="scientific">Gimesia maris</name>
    <dbReference type="NCBI Taxonomy" id="122"/>
    <lineage>
        <taxon>Bacteria</taxon>
        <taxon>Pseudomonadati</taxon>
        <taxon>Planctomycetota</taxon>
        <taxon>Planctomycetia</taxon>
        <taxon>Planctomycetales</taxon>
        <taxon>Planctomycetaceae</taxon>
        <taxon>Gimesia</taxon>
    </lineage>
</organism>
<protein>
    <submittedName>
        <fullName evidence="2">Uncharacterized protein</fullName>
    </submittedName>
</protein>
<reference evidence="2 3" key="1">
    <citation type="journal article" date="2018" name="Nat. Biotechnol.">
        <title>A standardized bacterial taxonomy based on genome phylogeny substantially revises the tree of life.</title>
        <authorList>
            <person name="Parks D.H."/>
            <person name="Chuvochina M."/>
            <person name="Waite D.W."/>
            <person name="Rinke C."/>
            <person name="Skarshewski A."/>
            <person name="Chaumeil P.A."/>
            <person name="Hugenholtz P."/>
        </authorList>
    </citation>
    <scope>NUCLEOTIDE SEQUENCE [LARGE SCALE GENOMIC DNA]</scope>
    <source>
        <strain evidence="2">UBA9375</strain>
    </source>
</reference>
<dbReference type="AlphaFoldDB" id="A0A3D3R8B9"/>
<gene>
    <name evidence="2" type="ORF">DIT97_19570</name>
</gene>
<comment type="caution">
    <text evidence="2">The sequence shown here is derived from an EMBL/GenBank/DDBJ whole genome shotgun (WGS) entry which is preliminary data.</text>
</comment>
<evidence type="ECO:0000313" key="3">
    <source>
        <dbReference type="Proteomes" id="UP000263642"/>
    </source>
</evidence>
<accession>A0A3D3R8B9</accession>
<feature type="chain" id="PRO_5017603229" evidence="1">
    <location>
        <begin position="28"/>
        <end position="88"/>
    </location>
</feature>
<evidence type="ECO:0000256" key="1">
    <source>
        <dbReference type="SAM" id="SignalP"/>
    </source>
</evidence>
<dbReference type="EMBL" id="DQAY01000118">
    <property type="protein sequence ID" value="HCO25114.1"/>
    <property type="molecule type" value="Genomic_DNA"/>
</dbReference>
<name>A0A3D3R8B9_9PLAN</name>
<sequence length="88" mass="10137">MTNLKKTLVLTFLAGIFAVSGSSTVSAGYGYPPQRHCKYKQITSYQYQTRYQTVFVTRYDHCGKPFRVKTVRSFTVKVPVTRWVKVGY</sequence>
<evidence type="ECO:0000313" key="2">
    <source>
        <dbReference type="EMBL" id="HCO25114.1"/>
    </source>
</evidence>